<dbReference type="Proteomes" id="UP000548978">
    <property type="component" value="Unassembled WGS sequence"/>
</dbReference>
<protein>
    <submittedName>
        <fullName evidence="1">Uncharacterized protein</fullName>
    </submittedName>
</protein>
<accession>A0A7W9E621</accession>
<dbReference type="RefSeq" id="WP_164461829.1">
    <property type="nucleotide sequence ID" value="NZ_JACIJB010000001.1"/>
</dbReference>
<evidence type="ECO:0000313" key="2">
    <source>
        <dbReference type="Proteomes" id="UP000548978"/>
    </source>
</evidence>
<reference evidence="1 2" key="1">
    <citation type="submission" date="2020-08" db="EMBL/GenBank/DDBJ databases">
        <title>Genomic Encyclopedia of Type Strains, Phase IV (KMG-IV): sequencing the most valuable type-strain genomes for metagenomic binning, comparative biology and taxonomic classification.</title>
        <authorList>
            <person name="Goeker M."/>
        </authorList>
    </citation>
    <scope>NUCLEOTIDE SEQUENCE [LARGE SCALE GENOMIC DNA]</scope>
    <source>
        <strain evidence="1 2">DSM 24448</strain>
    </source>
</reference>
<dbReference type="EMBL" id="JACIJB010000001">
    <property type="protein sequence ID" value="MBB5659498.1"/>
    <property type="molecule type" value="Genomic_DNA"/>
</dbReference>
<dbReference type="AlphaFoldDB" id="A0A7W9E621"/>
<sequence>MPDGSLTLKLSDATAIRIAEKAKVLGMPVEHLAAMLLDQHFFDARDVEWGNGDPDQLLPPLDVNEPTHAWEDVKGELQAQRAGARRKRA</sequence>
<name>A0A7W9E621_9CAUL</name>
<proteinExistence type="predicted"/>
<comment type="caution">
    <text evidence="1">The sequence shown here is derived from an EMBL/GenBank/DDBJ whole genome shotgun (WGS) entry which is preliminary data.</text>
</comment>
<organism evidence="1 2">
    <name type="scientific">Brevundimonas halotolerans</name>
    <dbReference type="NCBI Taxonomy" id="69670"/>
    <lineage>
        <taxon>Bacteria</taxon>
        <taxon>Pseudomonadati</taxon>
        <taxon>Pseudomonadota</taxon>
        <taxon>Alphaproteobacteria</taxon>
        <taxon>Caulobacterales</taxon>
        <taxon>Caulobacteraceae</taxon>
        <taxon>Brevundimonas</taxon>
    </lineage>
</organism>
<keyword evidence="2" id="KW-1185">Reference proteome</keyword>
<evidence type="ECO:0000313" key="1">
    <source>
        <dbReference type="EMBL" id="MBB5659498.1"/>
    </source>
</evidence>
<gene>
    <name evidence="1" type="ORF">FHS65_000216</name>
</gene>